<name>A0A9X3CAK5_9FLAO</name>
<dbReference type="InterPro" id="IPR050570">
    <property type="entry name" value="Cell_wall_metabolism_enzyme"/>
</dbReference>
<keyword evidence="2" id="KW-1185">Reference proteome</keyword>
<dbReference type="Gene3D" id="1.10.530.10">
    <property type="match status" value="1"/>
</dbReference>
<gene>
    <name evidence="1" type="ORF">OIU80_20565</name>
</gene>
<organism evidence="1 2">
    <name type="scientific">Flavobacterium frigoritolerans</name>
    <dbReference type="NCBI Taxonomy" id="2987686"/>
    <lineage>
        <taxon>Bacteria</taxon>
        <taxon>Pseudomonadati</taxon>
        <taxon>Bacteroidota</taxon>
        <taxon>Flavobacteriia</taxon>
        <taxon>Flavobacteriales</taxon>
        <taxon>Flavobacteriaceae</taxon>
        <taxon>Flavobacterium</taxon>
    </lineage>
</organism>
<proteinExistence type="predicted"/>
<dbReference type="SUPFAM" id="SSF53955">
    <property type="entry name" value="Lysozyme-like"/>
    <property type="match status" value="1"/>
</dbReference>
<dbReference type="GO" id="GO:0004222">
    <property type="term" value="F:metalloendopeptidase activity"/>
    <property type="evidence" value="ECO:0007669"/>
    <property type="project" value="TreeGrafter"/>
</dbReference>
<dbReference type="PANTHER" id="PTHR21666">
    <property type="entry name" value="PEPTIDASE-RELATED"/>
    <property type="match status" value="1"/>
</dbReference>
<dbReference type="CDD" id="cd12797">
    <property type="entry name" value="M23_peptidase"/>
    <property type="match status" value="1"/>
</dbReference>
<dbReference type="InterPro" id="IPR011055">
    <property type="entry name" value="Dup_hybrid_motif"/>
</dbReference>
<evidence type="ECO:0000313" key="1">
    <source>
        <dbReference type="EMBL" id="MCV9934681.1"/>
    </source>
</evidence>
<protein>
    <submittedName>
        <fullName evidence="1">Uncharacterized protein</fullName>
    </submittedName>
</protein>
<dbReference type="SUPFAM" id="SSF51261">
    <property type="entry name" value="Duplicated hybrid motif"/>
    <property type="match status" value="1"/>
</dbReference>
<dbReference type="EMBL" id="JAOZEV010000038">
    <property type="protein sequence ID" value="MCV9934681.1"/>
    <property type="molecule type" value="Genomic_DNA"/>
</dbReference>
<dbReference type="InterPro" id="IPR023346">
    <property type="entry name" value="Lysozyme-like_dom_sf"/>
</dbReference>
<accession>A0A9X3CAK5</accession>
<dbReference type="Proteomes" id="UP001151133">
    <property type="component" value="Unassembled WGS sequence"/>
</dbReference>
<feature type="non-terminal residue" evidence="1">
    <location>
        <position position="1"/>
    </location>
</feature>
<reference evidence="1" key="1">
    <citation type="submission" date="2022-10" db="EMBL/GenBank/DDBJ databases">
        <title>Two novel species of Flavobacterium.</title>
        <authorList>
            <person name="Liu Q."/>
            <person name="Xin Y.-H."/>
        </authorList>
    </citation>
    <scope>NUCLEOTIDE SEQUENCE</scope>
    <source>
        <strain evidence="1">LS1R47</strain>
    </source>
</reference>
<dbReference type="Gene3D" id="2.70.70.10">
    <property type="entry name" value="Glucose Permease (Domain IIA)"/>
    <property type="match status" value="1"/>
</dbReference>
<dbReference type="PANTHER" id="PTHR21666:SF270">
    <property type="entry name" value="MUREIN HYDROLASE ACTIVATOR ENVC"/>
    <property type="match status" value="1"/>
</dbReference>
<dbReference type="AlphaFoldDB" id="A0A9X3CAK5"/>
<sequence length="600" mass="68507">LLELSFTPEETHLTDAEVNPVRFCIQVSRKIIDPNDFRNNYYVFEADQLVAMSYPNASLVRSPDMKTIGIKATKQDETPFTKEEKIALRKKLICFNNTALIVEKGILTEEAIENCTVPVVVDFEMAEVQTNKACENCDKDITLDEIEKIFGIITKQKTFRQDIVNYINEFARLSKKNGKPIHLDTCLRKAHFFAQVGTETLGINTDWMVETDSVRYNVANCKAVFGQRAKTLEKEGVLDDYCRDDPQKRLLNYLYASENGFGNGNGNEASGDGYKFRGRGLKQLTGRGNYLDITKILKEIFPTEYIDLELNPDKVKESKYAVLTALAYWEKHEIWKVADIIKKSTDENIKKIRTKVNPDQAGWKECKIHFEKGIEVFKVNKCQPTSVSETKKDNGKWRFPIDDPMLCIYSQGGRFKPWHGSFGEKIRDGSVNHSGNDLLAIPGSHVYACVRSKVHKIYTSSSMAGNVVVLKVLDVETFKSLRNDNYLPKYKKEGEILENEFDQNATIYLTFWHLSKNDFYKEGDEVKYNDVIGLTGISGKNGSNFTTRNPHLHFEVSNVGSAAGLKGKCNPSVYFKFKTEEELSQKEIDFQNDLKEKEWK</sequence>
<evidence type="ECO:0000313" key="2">
    <source>
        <dbReference type="Proteomes" id="UP001151133"/>
    </source>
</evidence>
<comment type="caution">
    <text evidence="1">The sequence shown here is derived from an EMBL/GenBank/DDBJ whole genome shotgun (WGS) entry which is preliminary data.</text>
</comment>